<feature type="transmembrane region" description="Helical" evidence="9">
    <location>
        <begin position="342"/>
        <end position="363"/>
    </location>
</feature>
<evidence type="ECO:0000256" key="8">
    <source>
        <dbReference type="SAM" id="MobiDB-lite"/>
    </source>
</evidence>
<dbReference type="Pfam" id="PF02133">
    <property type="entry name" value="Transp_cyt_pur"/>
    <property type="match status" value="1"/>
</dbReference>
<dbReference type="Proteomes" id="UP001185737">
    <property type="component" value="Unassembled WGS sequence"/>
</dbReference>
<feature type="transmembrane region" description="Helical" evidence="9">
    <location>
        <begin position="184"/>
        <end position="204"/>
    </location>
</feature>
<dbReference type="InterPro" id="IPR026030">
    <property type="entry name" value="Pur-cyt_permease_Fcy2/21/22"/>
</dbReference>
<comment type="subcellular location">
    <subcellularLocation>
        <location evidence="1">Membrane</location>
        <topology evidence="1">Multi-pass membrane protein</topology>
    </subcellularLocation>
</comment>
<dbReference type="InterPro" id="IPR001248">
    <property type="entry name" value="Pur-cyt_permease"/>
</dbReference>
<evidence type="ECO:0000256" key="9">
    <source>
        <dbReference type="SAM" id="Phobius"/>
    </source>
</evidence>
<keyword evidence="6 7" id="KW-0472">Membrane</keyword>
<dbReference type="EMBL" id="JAWLKA010000025">
    <property type="protein sequence ID" value="MDV6285358.1"/>
    <property type="molecule type" value="Genomic_DNA"/>
</dbReference>
<protein>
    <submittedName>
        <fullName evidence="10">Cytosine permease</fullName>
    </submittedName>
</protein>
<dbReference type="RefSeq" id="WP_317570876.1">
    <property type="nucleotide sequence ID" value="NZ_JAWLKA010000025.1"/>
</dbReference>
<comment type="similarity">
    <text evidence="2 7">Belongs to the purine-cytosine permease (2.A.39) family.</text>
</comment>
<feature type="transmembrane region" description="Helical" evidence="9">
    <location>
        <begin position="118"/>
        <end position="138"/>
    </location>
</feature>
<reference evidence="10 11" key="1">
    <citation type="submission" date="2023-10" db="EMBL/GenBank/DDBJ databases">
        <title>Development of a sustainable strategy for remediation of hydrocarbon-contaminated territories based on the waste exchange concept.</title>
        <authorList>
            <person name="Krivoruchko A."/>
        </authorList>
    </citation>
    <scope>NUCLEOTIDE SEQUENCE [LARGE SCALE GENOMIC DNA]</scope>
    <source>
        <strain evidence="10 11">IEGM 60</strain>
    </source>
</reference>
<feature type="transmembrane region" description="Helical" evidence="9">
    <location>
        <begin position="410"/>
        <end position="437"/>
    </location>
</feature>
<feature type="transmembrane region" description="Helical" evidence="9">
    <location>
        <begin position="158"/>
        <end position="177"/>
    </location>
</feature>
<evidence type="ECO:0000256" key="3">
    <source>
        <dbReference type="ARBA" id="ARBA00022448"/>
    </source>
</evidence>
<evidence type="ECO:0000313" key="10">
    <source>
        <dbReference type="EMBL" id="MDV6285358.1"/>
    </source>
</evidence>
<feature type="transmembrane region" description="Helical" evidence="9">
    <location>
        <begin position="369"/>
        <end position="390"/>
    </location>
</feature>
<organism evidence="10 11">
    <name type="scientific">Rhodococcus jostii</name>
    <dbReference type="NCBI Taxonomy" id="132919"/>
    <lineage>
        <taxon>Bacteria</taxon>
        <taxon>Bacillati</taxon>
        <taxon>Actinomycetota</taxon>
        <taxon>Actinomycetes</taxon>
        <taxon>Mycobacteriales</taxon>
        <taxon>Nocardiaceae</taxon>
        <taxon>Rhodococcus</taxon>
    </lineage>
</organism>
<dbReference type="PIRSF" id="PIRSF002744">
    <property type="entry name" value="Pur-cyt_permease"/>
    <property type="match status" value="1"/>
</dbReference>
<dbReference type="PANTHER" id="PTHR31806:SF1">
    <property type="entry name" value="PURINE-CYTOSINE PERMEASE FCY2-RELATED"/>
    <property type="match status" value="1"/>
</dbReference>
<feature type="transmembrane region" description="Helical" evidence="9">
    <location>
        <begin position="46"/>
        <end position="66"/>
    </location>
</feature>
<comment type="caution">
    <text evidence="10">The sequence shown here is derived from an EMBL/GenBank/DDBJ whole genome shotgun (WGS) entry which is preliminary data.</text>
</comment>
<dbReference type="PANTHER" id="PTHR31806">
    <property type="entry name" value="PURINE-CYTOSINE PERMEASE FCY2-RELATED"/>
    <property type="match status" value="1"/>
</dbReference>
<feature type="region of interest" description="Disordered" evidence="8">
    <location>
        <begin position="1"/>
        <end position="26"/>
    </location>
</feature>
<evidence type="ECO:0000256" key="1">
    <source>
        <dbReference type="ARBA" id="ARBA00004141"/>
    </source>
</evidence>
<keyword evidence="5 9" id="KW-1133">Transmembrane helix</keyword>
<gene>
    <name evidence="10" type="ORF">R3Q59_33290</name>
</gene>
<evidence type="ECO:0000313" key="11">
    <source>
        <dbReference type="Proteomes" id="UP001185737"/>
    </source>
</evidence>
<keyword evidence="4 9" id="KW-0812">Transmembrane</keyword>
<keyword evidence="3 7" id="KW-0813">Transport</keyword>
<feature type="transmembrane region" description="Helical" evidence="9">
    <location>
        <begin position="259"/>
        <end position="281"/>
    </location>
</feature>
<evidence type="ECO:0000256" key="2">
    <source>
        <dbReference type="ARBA" id="ARBA00008974"/>
    </source>
</evidence>
<dbReference type="Gene3D" id="1.10.4160.10">
    <property type="entry name" value="Hydantoin permease"/>
    <property type="match status" value="1"/>
</dbReference>
<evidence type="ECO:0000256" key="7">
    <source>
        <dbReference type="PIRNR" id="PIRNR002744"/>
    </source>
</evidence>
<evidence type="ECO:0000256" key="4">
    <source>
        <dbReference type="ARBA" id="ARBA00022692"/>
    </source>
</evidence>
<keyword evidence="11" id="KW-1185">Reference proteome</keyword>
<name>A0ABU4CP64_RHOJO</name>
<feature type="transmembrane region" description="Helical" evidence="9">
    <location>
        <begin position="301"/>
        <end position="321"/>
    </location>
</feature>
<sequence length="496" mass="52128">MASTKADPRAVTPGETPPADRAGRVETHGIDFIPDSERHGRARDLFAVWAAPNVSYLALVVGGALILMGLSFWQALAVIVVGNLFSILTGIVAASGPASGTPSEVITRAIFGIRGNRVNILVTSWFISVCYLALNWAAASYTAFRLVERFGIDATTPVKVVVILAIAAVTLAIGVYGHATIVRLYQPLALVLTSIFVVMAGYVLGNADWGYQPAEALHGIGLWATVAAGVSIVASAPLSYTNSADFARYLPATTSPVSVAVWTALGAFVPSVLFTALGALAGTGLDMADPQIALETILPAWFTPIFLLAVIVGTIANNAMTAYSSGLALQSVGLRLRRSRSVLLDGSMGVAMTLYALLVSNFLDTVSNMMQLVVTVMGPVMAVYVADVLWRRNRYDGLELGNETSSSPYWYSGGINWAGTVAVFTGIAAAAVCVAAPVYNGPIANAVGGVDLSLPVGLIVSAALYVVLMRSYRTRRSTVIDRHTALFTPATQQGPR</sequence>
<feature type="transmembrane region" description="Helical" evidence="9">
    <location>
        <begin position="72"/>
        <end position="97"/>
    </location>
</feature>
<proteinExistence type="inferred from homology"/>
<evidence type="ECO:0000256" key="6">
    <source>
        <dbReference type="ARBA" id="ARBA00023136"/>
    </source>
</evidence>
<feature type="transmembrane region" description="Helical" evidence="9">
    <location>
        <begin position="443"/>
        <end position="468"/>
    </location>
</feature>
<accession>A0ABU4CP64</accession>
<evidence type="ECO:0000256" key="5">
    <source>
        <dbReference type="ARBA" id="ARBA00022989"/>
    </source>
</evidence>
<feature type="transmembrane region" description="Helical" evidence="9">
    <location>
        <begin position="216"/>
        <end position="238"/>
    </location>
</feature>